<organism evidence="2 3">
    <name type="scientific">Clohesyomyces aquaticus</name>
    <dbReference type="NCBI Taxonomy" id="1231657"/>
    <lineage>
        <taxon>Eukaryota</taxon>
        <taxon>Fungi</taxon>
        <taxon>Dikarya</taxon>
        <taxon>Ascomycota</taxon>
        <taxon>Pezizomycotina</taxon>
        <taxon>Dothideomycetes</taxon>
        <taxon>Pleosporomycetidae</taxon>
        <taxon>Pleosporales</taxon>
        <taxon>Lindgomycetaceae</taxon>
        <taxon>Clohesyomyces</taxon>
    </lineage>
</organism>
<feature type="compositionally biased region" description="Pro residues" evidence="1">
    <location>
        <begin position="157"/>
        <end position="172"/>
    </location>
</feature>
<evidence type="ECO:0000256" key="1">
    <source>
        <dbReference type="SAM" id="MobiDB-lite"/>
    </source>
</evidence>
<dbReference type="AlphaFoldDB" id="A0A1Y2A3D9"/>
<gene>
    <name evidence="2" type="ORF">BCR34DRAFT_87541</name>
</gene>
<reference evidence="2 3" key="1">
    <citation type="submission" date="2016-07" db="EMBL/GenBank/DDBJ databases">
        <title>Pervasive Adenine N6-methylation of Active Genes in Fungi.</title>
        <authorList>
            <consortium name="DOE Joint Genome Institute"/>
            <person name="Mondo S.J."/>
            <person name="Dannebaum R.O."/>
            <person name="Kuo R.C."/>
            <person name="Labutti K."/>
            <person name="Haridas S."/>
            <person name="Kuo A."/>
            <person name="Salamov A."/>
            <person name="Ahrendt S.R."/>
            <person name="Lipzen A."/>
            <person name="Sullivan W."/>
            <person name="Andreopoulos W.B."/>
            <person name="Clum A."/>
            <person name="Lindquist E."/>
            <person name="Daum C."/>
            <person name="Ramamoorthy G.K."/>
            <person name="Gryganskyi A."/>
            <person name="Culley D."/>
            <person name="Magnuson J.K."/>
            <person name="James T.Y."/>
            <person name="O'Malley M.A."/>
            <person name="Stajich J.E."/>
            <person name="Spatafora J.W."/>
            <person name="Visel A."/>
            <person name="Grigoriev I.V."/>
        </authorList>
    </citation>
    <scope>NUCLEOTIDE SEQUENCE [LARGE SCALE GENOMIC DNA]</scope>
    <source>
        <strain evidence="2 3">CBS 115471</strain>
    </source>
</reference>
<comment type="caution">
    <text evidence="2">The sequence shown here is derived from an EMBL/GenBank/DDBJ whole genome shotgun (WGS) entry which is preliminary data.</text>
</comment>
<sequence>MSGNVDYIKEQRNTSFCRLRPPRLGSFRFPWLVKHSEIKHGRCVVRGALAGQDQTRDWKPHWGRYATSVRSCRRSKTAHESSSWPLLRCQLQPAPTGSLHSSTPFTPDSVSAPSRLRVLTRRFCPSASPSTLLPRPGADPFPPRLSQAHHAFLLPTSQPPPTTRHHPPPPIPTRFYRLHECIHHSQKHP</sequence>
<accession>A0A1Y2A3D9</accession>
<keyword evidence="3" id="KW-1185">Reference proteome</keyword>
<proteinExistence type="predicted"/>
<feature type="region of interest" description="Disordered" evidence="1">
    <location>
        <begin position="153"/>
        <end position="173"/>
    </location>
</feature>
<dbReference type="Proteomes" id="UP000193144">
    <property type="component" value="Unassembled WGS sequence"/>
</dbReference>
<protein>
    <submittedName>
        <fullName evidence="2">Uncharacterized protein</fullName>
    </submittedName>
</protein>
<dbReference type="EMBL" id="MCFA01000016">
    <property type="protein sequence ID" value="ORY16817.1"/>
    <property type="molecule type" value="Genomic_DNA"/>
</dbReference>
<name>A0A1Y2A3D9_9PLEO</name>
<evidence type="ECO:0000313" key="2">
    <source>
        <dbReference type="EMBL" id="ORY16817.1"/>
    </source>
</evidence>
<evidence type="ECO:0000313" key="3">
    <source>
        <dbReference type="Proteomes" id="UP000193144"/>
    </source>
</evidence>